<dbReference type="AlphaFoldDB" id="A0A315ZBC5"/>
<evidence type="ECO:0000256" key="1">
    <source>
        <dbReference type="SAM" id="MobiDB-lite"/>
    </source>
</evidence>
<dbReference type="RefSeq" id="WP_170131702.1">
    <property type="nucleotide sequence ID" value="NZ_QGDQ01000065.1"/>
</dbReference>
<name>A0A315ZBC5_9ACTN</name>
<dbReference type="Proteomes" id="UP000245469">
    <property type="component" value="Unassembled WGS sequence"/>
</dbReference>
<reference evidence="3 4" key="1">
    <citation type="submission" date="2018-03" db="EMBL/GenBank/DDBJ databases">
        <title>Genomic Encyclopedia of Archaeal and Bacterial Type Strains, Phase II (KMG-II): from individual species to whole genera.</title>
        <authorList>
            <person name="Goeker M."/>
        </authorList>
    </citation>
    <scope>NUCLEOTIDE SEQUENCE [LARGE SCALE GENOMIC DNA]</scope>
    <source>
        <strain evidence="3 4">DSM 44889</strain>
    </source>
</reference>
<evidence type="ECO:0000313" key="3">
    <source>
        <dbReference type="EMBL" id="PWJ42459.1"/>
    </source>
</evidence>
<feature type="region of interest" description="Disordered" evidence="1">
    <location>
        <begin position="96"/>
        <end position="120"/>
    </location>
</feature>
<protein>
    <submittedName>
        <fullName evidence="3">Transposase</fullName>
    </submittedName>
</protein>
<evidence type="ECO:0000313" key="4">
    <source>
        <dbReference type="Proteomes" id="UP000245469"/>
    </source>
</evidence>
<comment type="caution">
    <text evidence="3">The sequence shown here is derived from an EMBL/GenBank/DDBJ whole genome shotgun (WGS) entry which is preliminary data.</text>
</comment>
<accession>A0A315ZBC5</accession>
<keyword evidence="4" id="KW-1185">Reference proteome</keyword>
<evidence type="ECO:0000259" key="2">
    <source>
        <dbReference type="Pfam" id="PF01548"/>
    </source>
</evidence>
<organism evidence="3 4">
    <name type="scientific">Quadrisphaera granulorum</name>
    <dbReference type="NCBI Taxonomy" id="317664"/>
    <lineage>
        <taxon>Bacteria</taxon>
        <taxon>Bacillati</taxon>
        <taxon>Actinomycetota</taxon>
        <taxon>Actinomycetes</taxon>
        <taxon>Kineosporiales</taxon>
        <taxon>Kineosporiaceae</taxon>
        <taxon>Quadrisphaera</taxon>
    </lineage>
</organism>
<feature type="domain" description="Transposase IS110-like N-terminal" evidence="2">
    <location>
        <begin position="6"/>
        <end position="95"/>
    </location>
</feature>
<proteinExistence type="predicted"/>
<dbReference type="GO" id="GO:0003677">
    <property type="term" value="F:DNA binding"/>
    <property type="evidence" value="ECO:0007669"/>
    <property type="project" value="InterPro"/>
</dbReference>
<dbReference type="EMBL" id="QGDQ01000065">
    <property type="protein sequence ID" value="PWJ42459.1"/>
    <property type="molecule type" value="Genomic_DNA"/>
</dbReference>
<dbReference type="GO" id="GO:0004803">
    <property type="term" value="F:transposase activity"/>
    <property type="evidence" value="ECO:0007669"/>
    <property type="project" value="InterPro"/>
</dbReference>
<feature type="compositionally biased region" description="Pro residues" evidence="1">
    <location>
        <begin position="110"/>
        <end position="120"/>
    </location>
</feature>
<dbReference type="Pfam" id="PF01548">
    <property type="entry name" value="DEDD_Tnp_IS110"/>
    <property type="match status" value="1"/>
</dbReference>
<gene>
    <name evidence="3" type="ORF">BXY45_1653</name>
</gene>
<dbReference type="GO" id="GO:0006313">
    <property type="term" value="P:DNA transposition"/>
    <property type="evidence" value="ECO:0007669"/>
    <property type="project" value="InterPro"/>
</dbReference>
<dbReference type="InterPro" id="IPR002525">
    <property type="entry name" value="Transp_IS110-like_N"/>
</dbReference>
<sequence length="120" mass="12638">MPPEAVIVGVETFPGTWVQALIGVGYTVYAINPAQAAAYRGRHTSSGAKSDAGDAAVLAEIVRVDRAHHRPIAGDSAQAEGIKLVARAHQSAVARPPTFGRGVEGVLPRRWPPSPPPEWT</sequence>